<protein>
    <submittedName>
        <fullName evidence="1">Uncharacterized protein</fullName>
    </submittedName>
</protein>
<dbReference type="AlphaFoldDB" id="A0A099I540"/>
<evidence type="ECO:0000313" key="1">
    <source>
        <dbReference type="EMBL" id="KGJ51983.1"/>
    </source>
</evidence>
<accession>A0A099I540</accession>
<name>A0A099I540_CLOIN</name>
<organism evidence="1 2">
    <name type="scientific">Clostridium innocuum</name>
    <dbReference type="NCBI Taxonomy" id="1522"/>
    <lineage>
        <taxon>Bacteria</taxon>
        <taxon>Bacillati</taxon>
        <taxon>Bacillota</taxon>
        <taxon>Clostridia</taxon>
        <taxon>Eubacteriales</taxon>
        <taxon>Clostridiaceae</taxon>
        <taxon>Clostridium</taxon>
    </lineage>
</organism>
<sequence length="78" mass="9223">MQVIFVRIYEMNLRCSGKPPCAMASLKAMKASFRVHTIRTWHNNDESLEEIEKLHVTVYKEGDQKKVSERIPISWRIF</sequence>
<evidence type="ECO:0000313" key="2">
    <source>
        <dbReference type="Proteomes" id="UP000030008"/>
    </source>
</evidence>
<proteinExistence type="predicted"/>
<gene>
    <name evidence="1" type="ORF">CIAN88_17445</name>
</gene>
<reference evidence="1 2" key="1">
    <citation type="submission" date="2014-08" db="EMBL/GenBank/DDBJ databases">
        <title>Clostridium innocuum, an unnegligible vancomycin-resistant pathogen causing extra-intestinal infections.</title>
        <authorList>
            <person name="Feng Y."/>
            <person name="Chiu C.-H."/>
        </authorList>
    </citation>
    <scope>NUCLEOTIDE SEQUENCE [LARGE SCALE GENOMIC DNA]</scope>
    <source>
        <strain evidence="1 2">AN88</strain>
    </source>
</reference>
<dbReference type="EMBL" id="JQIF01000090">
    <property type="protein sequence ID" value="KGJ51983.1"/>
    <property type="molecule type" value="Genomic_DNA"/>
</dbReference>
<comment type="caution">
    <text evidence="1">The sequence shown here is derived from an EMBL/GenBank/DDBJ whole genome shotgun (WGS) entry which is preliminary data.</text>
</comment>
<dbReference type="Proteomes" id="UP000030008">
    <property type="component" value="Unassembled WGS sequence"/>
</dbReference>